<dbReference type="Proteomes" id="UP000596083">
    <property type="component" value="Chromosome"/>
</dbReference>
<dbReference type="AlphaFoldDB" id="A0A7T7HM52"/>
<evidence type="ECO:0000259" key="1">
    <source>
        <dbReference type="PROSITE" id="PS50943"/>
    </source>
</evidence>
<sequence length="143" mass="15797">MMSFSLGLSEKDRATGRFKSRVNRGLIRAVLTAKKKKQLTQSDIARLMEIDKSTLSKILNGKGNLTLKTIGDLAWAVGLTPHIEFREKEQHHKLVLSNSAHLSKGVRTKNADSSSNFIESGVSPYVKRAPIPHGKNTFEGVDL</sequence>
<dbReference type="InterPro" id="IPR001387">
    <property type="entry name" value="Cro/C1-type_HTH"/>
</dbReference>
<evidence type="ECO:0000313" key="2">
    <source>
        <dbReference type="EMBL" id="QQM31750.1"/>
    </source>
</evidence>
<dbReference type="SUPFAM" id="SSF47413">
    <property type="entry name" value="lambda repressor-like DNA-binding domains"/>
    <property type="match status" value="1"/>
</dbReference>
<name>A0A7T7HM52_9HYPH</name>
<dbReference type="CDD" id="cd00093">
    <property type="entry name" value="HTH_XRE"/>
    <property type="match status" value="1"/>
</dbReference>
<evidence type="ECO:0000313" key="3">
    <source>
        <dbReference type="Proteomes" id="UP000596083"/>
    </source>
</evidence>
<dbReference type="SMART" id="SM00530">
    <property type="entry name" value="HTH_XRE"/>
    <property type="match status" value="1"/>
</dbReference>
<protein>
    <submittedName>
        <fullName evidence="2">Helix-turn-helix transcriptional regulator</fullName>
    </submittedName>
</protein>
<dbReference type="KEGG" id="mlut:JET14_06165"/>
<gene>
    <name evidence="2" type="ORF">JET14_06165</name>
</gene>
<dbReference type="GO" id="GO:0003677">
    <property type="term" value="F:DNA binding"/>
    <property type="evidence" value="ECO:0007669"/>
    <property type="project" value="InterPro"/>
</dbReference>
<dbReference type="EMBL" id="CP066786">
    <property type="protein sequence ID" value="QQM31750.1"/>
    <property type="molecule type" value="Genomic_DNA"/>
</dbReference>
<feature type="domain" description="HTH cro/C1-type" evidence="1">
    <location>
        <begin position="30"/>
        <end position="85"/>
    </location>
</feature>
<reference evidence="2 3" key="1">
    <citation type="submission" date="2020-12" db="EMBL/GenBank/DDBJ databases">
        <authorList>
            <person name="Zheng R.K."/>
            <person name="Sun C.M."/>
        </authorList>
    </citation>
    <scope>NUCLEOTIDE SEQUENCE [LARGE SCALE GENOMIC DNA]</scope>
    <source>
        <strain evidence="2 3">ZRK001</strain>
    </source>
</reference>
<dbReference type="PROSITE" id="PS50943">
    <property type="entry name" value="HTH_CROC1"/>
    <property type="match status" value="1"/>
</dbReference>
<dbReference type="Pfam" id="PF01381">
    <property type="entry name" value="HTH_3"/>
    <property type="match status" value="1"/>
</dbReference>
<organism evidence="2 3">
    <name type="scientific">Martelella lutilitoris</name>
    <dbReference type="NCBI Taxonomy" id="2583532"/>
    <lineage>
        <taxon>Bacteria</taxon>
        <taxon>Pseudomonadati</taxon>
        <taxon>Pseudomonadota</taxon>
        <taxon>Alphaproteobacteria</taxon>
        <taxon>Hyphomicrobiales</taxon>
        <taxon>Aurantimonadaceae</taxon>
        <taxon>Martelella</taxon>
    </lineage>
</organism>
<accession>A0A7T7HM52</accession>
<dbReference type="RefSeq" id="WP_200337270.1">
    <property type="nucleotide sequence ID" value="NZ_CP066786.1"/>
</dbReference>
<proteinExistence type="predicted"/>
<dbReference type="InterPro" id="IPR010982">
    <property type="entry name" value="Lambda_DNA-bd_dom_sf"/>
</dbReference>
<dbReference type="Gene3D" id="1.10.260.40">
    <property type="entry name" value="lambda repressor-like DNA-binding domains"/>
    <property type="match status" value="1"/>
</dbReference>